<protein>
    <submittedName>
        <fullName evidence="1">Uncharacterized protein</fullName>
    </submittedName>
</protein>
<dbReference type="InterPro" id="IPR023214">
    <property type="entry name" value="HAD_sf"/>
</dbReference>
<proteinExistence type="predicted"/>
<dbReference type="Gene3D" id="3.40.50.1000">
    <property type="entry name" value="HAD superfamily/HAD-like"/>
    <property type="match status" value="1"/>
</dbReference>
<organism evidence="1 2">
    <name type="scientific">Thermoproteus uzoniensis (strain 768-20)</name>
    <dbReference type="NCBI Taxonomy" id="999630"/>
    <lineage>
        <taxon>Archaea</taxon>
        <taxon>Thermoproteota</taxon>
        <taxon>Thermoprotei</taxon>
        <taxon>Thermoproteales</taxon>
        <taxon>Thermoproteaceae</taxon>
        <taxon>Thermoproteus</taxon>
    </lineage>
</organism>
<dbReference type="OrthoDB" id="24160at2157"/>
<dbReference type="HOGENOM" id="CLU_1472162_0_0_2"/>
<dbReference type="eggNOG" id="arCOG02292">
    <property type="taxonomic scope" value="Archaea"/>
</dbReference>
<accession>F2L674</accession>
<reference evidence="1 2" key="1">
    <citation type="journal article" date="2011" name="J. Bacteriol.">
        <title>Complete genome sequence of the thermoacidophilic crenarchaeon Thermoproteus uzoniensis 768-20.</title>
        <authorList>
            <person name="Mardanov A.V."/>
            <person name="Gumerov V.M."/>
            <person name="Beletsky A.V."/>
            <person name="Prokofeva M.I."/>
            <person name="Bonch-Osmolovskaya E.A."/>
            <person name="Ravin N.V."/>
            <person name="Skryabin K.G."/>
        </authorList>
    </citation>
    <scope>NUCLEOTIDE SEQUENCE [LARGE SCALE GENOMIC DNA]</scope>
    <source>
        <strain evidence="1 2">768-20</strain>
    </source>
</reference>
<gene>
    <name evidence="1" type="ordered locus">TUZN_2236</name>
</gene>
<sequence length="183" mass="20364">MAASGRSDRVVVLDFDGVIAKLDVDWASLRRAVRDRLGLDVRSINEAFRELCGTPLFLALHEFVEAYEVESAARASVFPDVAHFLERWGGAVAIASMQSERAIRLALSLSGLDKAFSEIAARPRFCSKEAELRHFAEKYGADKIIFVDDRNDNVEVCRKVGIAGCVRLDRRRGDTLSTLLHNL</sequence>
<reference key="2">
    <citation type="submission" date="2011-03" db="EMBL/GenBank/DDBJ databases">
        <title>Complete genome sequence of the thermoacidophilic crenarchaeon Thermoproteus uzoniensis 768-20.</title>
        <authorList>
            <person name="Mardanov A.V."/>
            <person name="Gumerov V.M."/>
            <person name="Beletsky A.V."/>
            <person name="Prokofeva M.I."/>
            <person name="Bonch-Osmolovskaya E.A."/>
            <person name="Ravin N.V."/>
            <person name="Skryabin K.G."/>
        </authorList>
    </citation>
    <scope>NUCLEOTIDE SEQUENCE</scope>
    <source>
        <strain>768-20</strain>
    </source>
</reference>
<dbReference type="Proteomes" id="UP000008138">
    <property type="component" value="Chromosome"/>
</dbReference>
<dbReference type="EMBL" id="CP002590">
    <property type="protein sequence ID" value="AEA13690.1"/>
    <property type="molecule type" value="Genomic_DNA"/>
</dbReference>
<evidence type="ECO:0000313" key="2">
    <source>
        <dbReference type="Proteomes" id="UP000008138"/>
    </source>
</evidence>
<name>F2L674_THEU7</name>
<keyword evidence="2" id="KW-1185">Reference proteome</keyword>
<dbReference type="AlphaFoldDB" id="F2L674"/>
<dbReference type="InterPro" id="IPR036412">
    <property type="entry name" value="HAD-like_sf"/>
</dbReference>
<dbReference type="KEGG" id="tuz:TUZN_2236"/>
<dbReference type="SUPFAM" id="SSF56784">
    <property type="entry name" value="HAD-like"/>
    <property type="match status" value="1"/>
</dbReference>
<dbReference type="STRING" id="999630.TUZN_2236"/>
<evidence type="ECO:0000313" key="1">
    <source>
        <dbReference type="EMBL" id="AEA13690.1"/>
    </source>
</evidence>